<dbReference type="Proteomes" id="UP000682134">
    <property type="component" value="Unassembled WGS sequence"/>
</dbReference>
<dbReference type="AlphaFoldDB" id="A0A940SI96"/>
<evidence type="ECO:0008006" key="3">
    <source>
        <dbReference type="Google" id="ProtNLM"/>
    </source>
</evidence>
<evidence type="ECO:0000313" key="2">
    <source>
        <dbReference type="Proteomes" id="UP000682134"/>
    </source>
</evidence>
<accession>A0A940SI96</accession>
<dbReference type="EMBL" id="JAGIYQ010000002">
    <property type="protein sequence ID" value="MBP0724261.1"/>
    <property type="molecule type" value="Genomic_DNA"/>
</dbReference>
<comment type="caution">
    <text evidence="1">The sequence shown here is derived from an EMBL/GenBank/DDBJ whole genome shotgun (WGS) entry which is preliminary data.</text>
</comment>
<sequence>MTFEKQLIQKNFYKNFGTQNELQEHPILRLANLLLQPEEELDESSIRFAQGEVYFENNDYETAIFKWTKVNNELKDWATKNIADAYFEQKIYSVAEETYKSIKPESPTLKSEIFLQLFSLFGEQNKNGLADQVIKEAVKFNPDYPSVTNFAREFYEEQEDFKSAIELAVNESIRTEELSWYRTLTSYIRNGWTIEWAPTYFVETLISLARVDYTQFEEMVEALWNSYEQEEVYISWLDTFNQTLFQINVETGMEWGILPSLYENTYLTLIEGRYLVEDIKEMLPNFLANWLRITDGKSAIFAATSTLAWNEQFPSSLESTLVNDAQELYQHIQNSPNNIEELKFLYVSLLDWAMRQNVDLNDSFMNTNKNADQYLVDSKNIINLLIETRIEKENELLSLKEWNEVLDQNLNSQLHTLKDREMDHIQKISNAYSDMKVEIMYELKLGIPGILRECQAMVKEDSDFSTILEDINHEMNVRIHRYLEETILPKLNASLLQWIGNSGVILDSTQEFIIEICHSINEYMREERLVLEGDMKLLEDWRRDVDRMTSLVQLEEIDILIQSSPSQFILKSTGGLFGLFSKASQVAQYQKHIDGINYDEVSSTIISKFFLQYEMFEKSLQRDILLFLRSPYHYLHELVDETRNSIHQYSTTLGEMKSNPELFFDPINFYSVRVIQQELIRNKN</sequence>
<proteinExistence type="predicted"/>
<keyword evidence="2" id="KW-1185">Reference proteome</keyword>
<dbReference type="InterPro" id="IPR011990">
    <property type="entry name" value="TPR-like_helical_dom_sf"/>
</dbReference>
<name>A0A940SI96_9BACI</name>
<dbReference type="Gene3D" id="1.25.40.10">
    <property type="entry name" value="Tetratricopeptide repeat domain"/>
    <property type="match status" value="1"/>
</dbReference>
<evidence type="ECO:0000313" key="1">
    <source>
        <dbReference type="EMBL" id="MBP0724261.1"/>
    </source>
</evidence>
<gene>
    <name evidence="1" type="ORF">J5Y03_03565</name>
</gene>
<reference evidence="1" key="1">
    <citation type="submission" date="2021-04" db="EMBL/GenBank/DDBJ databases">
        <title>Genome seq and assembly of Bacillus sp.</title>
        <authorList>
            <person name="Chhetri G."/>
        </authorList>
    </citation>
    <scope>NUCLEOTIDE SEQUENCE</scope>
    <source>
        <strain evidence="1">RG28</strain>
    </source>
</reference>
<protein>
    <recommendedName>
        <fullName evidence="3">Tetratricopeptide repeat protein</fullName>
    </recommendedName>
</protein>
<organism evidence="1 2">
    <name type="scientific">Gottfriedia endophytica</name>
    <dbReference type="NCBI Taxonomy" id="2820819"/>
    <lineage>
        <taxon>Bacteria</taxon>
        <taxon>Bacillati</taxon>
        <taxon>Bacillota</taxon>
        <taxon>Bacilli</taxon>
        <taxon>Bacillales</taxon>
        <taxon>Bacillaceae</taxon>
        <taxon>Gottfriedia</taxon>
    </lineage>
</organism>
<dbReference type="SUPFAM" id="SSF48452">
    <property type="entry name" value="TPR-like"/>
    <property type="match status" value="1"/>
</dbReference>
<dbReference type="RefSeq" id="WP_209402606.1">
    <property type="nucleotide sequence ID" value="NZ_JAGIYQ010000002.1"/>
</dbReference>